<reference evidence="2" key="1">
    <citation type="submission" date="2016-11" db="UniProtKB">
        <authorList>
            <consortium name="WormBaseParasite"/>
        </authorList>
    </citation>
    <scope>IDENTIFICATION</scope>
    <source>
        <strain evidence="2">KR3021</strain>
    </source>
</reference>
<organism evidence="1 2">
    <name type="scientific">Rhabditophanes sp. KR3021</name>
    <dbReference type="NCBI Taxonomy" id="114890"/>
    <lineage>
        <taxon>Eukaryota</taxon>
        <taxon>Metazoa</taxon>
        <taxon>Ecdysozoa</taxon>
        <taxon>Nematoda</taxon>
        <taxon>Chromadorea</taxon>
        <taxon>Rhabditida</taxon>
        <taxon>Tylenchina</taxon>
        <taxon>Panagrolaimomorpha</taxon>
        <taxon>Strongyloidoidea</taxon>
        <taxon>Alloionematidae</taxon>
        <taxon>Rhabditophanes</taxon>
    </lineage>
</organism>
<dbReference type="WBParaSite" id="RSKR_0000823900.1">
    <property type="protein sequence ID" value="RSKR_0000823900.1"/>
    <property type="gene ID" value="RSKR_0000823900"/>
</dbReference>
<dbReference type="Proteomes" id="UP000095286">
    <property type="component" value="Unplaced"/>
</dbReference>
<proteinExistence type="predicted"/>
<evidence type="ECO:0000313" key="2">
    <source>
        <dbReference type="WBParaSite" id="RSKR_0000823900.1"/>
    </source>
</evidence>
<sequence length="300" mass="32712">MDNFKAYGSSLTSGGFNVGLFIKKTTVALRITALLLSVVIWYLISNGAWYRLATGHLVCLYERSSTTCSFGSFMGSIAVVVSGVFLIIEAKYEQISAVQTRKRIVIADLICSIVVSVLFLITTFTLWSKYASLELEEEYNGRSAKFAVFFSFFSFLVWVALAIYAFRKYQEGVQATFDGTEFDGAQPTNEIVNNADYGYGGDSVGNGAVGAESFKPVPVNSYQQSAPGQTGYMPQQNAMGGGQQIHGNTYPGQAIGNAGGYMAQQYMPQDPQTYNGMHHQTNNPPPANYAADTNPYHSGY</sequence>
<protein>
    <submittedName>
        <fullName evidence="2">MARVEL domain-containing protein</fullName>
    </submittedName>
</protein>
<name>A0AC35U7S8_9BILA</name>
<evidence type="ECO:0000313" key="1">
    <source>
        <dbReference type="Proteomes" id="UP000095286"/>
    </source>
</evidence>
<accession>A0AC35U7S8</accession>